<evidence type="ECO:0000313" key="3">
    <source>
        <dbReference type="Proteomes" id="UP000635828"/>
    </source>
</evidence>
<sequence length="126" mass="14979">MDRLTIPDEHIEGGIRRTVIDARAVRKEAMTIYWALKKYEDTGLTPEEIMDGELLTGWIPVSERLPDESDYYCVTIENTETGDRIEQTIWFAHKDDYYTEESEWRELADYEKVIAWRKHDPYSLED</sequence>
<keyword evidence="3" id="KW-1185">Reference proteome</keyword>
<dbReference type="InterPro" id="IPR007539">
    <property type="entry name" value="DUF551"/>
</dbReference>
<evidence type="ECO:0000259" key="1">
    <source>
        <dbReference type="Pfam" id="PF04448"/>
    </source>
</evidence>
<dbReference type="EMBL" id="JACOOS010000013">
    <property type="protein sequence ID" value="MBC5678218.1"/>
    <property type="molecule type" value="Genomic_DNA"/>
</dbReference>
<dbReference type="Pfam" id="PF04448">
    <property type="entry name" value="DUF551"/>
    <property type="match status" value="1"/>
</dbReference>
<accession>A0ABR7FSN6</accession>
<gene>
    <name evidence="2" type="ORF">H8S22_11580</name>
</gene>
<evidence type="ECO:0000313" key="2">
    <source>
        <dbReference type="EMBL" id="MBC5678218.1"/>
    </source>
</evidence>
<organism evidence="2 3">
    <name type="scientific">Anaerostipes hominis</name>
    <name type="common">ex Liu et al. 2021</name>
    <dbReference type="NCBI Taxonomy" id="2763018"/>
    <lineage>
        <taxon>Bacteria</taxon>
        <taxon>Bacillati</taxon>
        <taxon>Bacillota</taxon>
        <taxon>Clostridia</taxon>
        <taxon>Lachnospirales</taxon>
        <taxon>Lachnospiraceae</taxon>
        <taxon>Anaerostipes</taxon>
    </lineage>
</organism>
<comment type="caution">
    <text evidence="2">The sequence shown here is derived from an EMBL/GenBank/DDBJ whole genome shotgun (WGS) entry which is preliminary data.</text>
</comment>
<reference evidence="2 3" key="1">
    <citation type="submission" date="2020-08" db="EMBL/GenBank/DDBJ databases">
        <title>Genome public.</title>
        <authorList>
            <person name="Liu C."/>
            <person name="Sun Q."/>
        </authorList>
    </citation>
    <scope>NUCLEOTIDE SEQUENCE [LARGE SCALE GENOMIC DNA]</scope>
    <source>
        <strain evidence="2 3">NSJ-7</strain>
    </source>
</reference>
<dbReference type="Proteomes" id="UP000635828">
    <property type="component" value="Unassembled WGS sequence"/>
</dbReference>
<proteinExistence type="predicted"/>
<protein>
    <submittedName>
        <fullName evidence="2">DUF551 domain-containing protein</fullName>
    </submittedName>
</protein>
<dbReference type="RefSeq" id="WP_186992491.1">
    <property type="nucleotide sequence ID" value="NZ_JACOOS010000013.1"/>
</dbReference>
<name>A0ABR7FSN6_9FIRM</name>
<feature type="domain" description="DUF551" evidence="1">
    <location>
        <begin position="57"/>
        <end position="116"/>
    </location>
</feature>